<dbReference type="Proteomes" id="UP000682416">
    <property type="component" value="Chromosome"/>
</dbReference>
<evidence type="ECO:0000313" key="1">
    <source>
        <dbReference type="EMBL" id="QVJ03081.1"/>
    </source>
</evidence>
<keyword evidence="2" id="KW-1185">Reference proteome</keyword>
<protein>
    <submittedName>
        <fullName evidence="1">Uncharacterized protein</fullName>
    </submittedName>
</protein>
<evidence type="ECO:0000313" key="2">
    <source>
        <dbReference type="Proteomes" id="UP000682416"/>
    </source>
</evidence>
<organism evidence="1 2">
    <name type="scientific">Nocardiopsis eucommiae</name>
    <dbReference type="NCBI Taxonomy" id="2831970"/>
    <lineage>
        <taxon>Bacteria</taxon>
        <taxon>Bacillati</taxon>
        <taxon>Actinomycetota</taxon>
        <taxon>Actinomycetes</taxon>
        <taxon>Streptosporangiales</taxon>
        <taxon>Nocardiopsidaceae</taxon>
        <taxon>Nocardiopsis</taxon>
    </lineage>
</organism>
<dbReference type="EMBL" id="CP074402">
    <property type="protein sequence ID" value="QVJ03081.1"/>
    <property type="molecule type" value="Genomic_DNA"/>
</dbReference>
<proteinExistence type="predicted"/>
<dbReference type="KEGG" id="nec:KGD82_13685"/>
<gene>
    <name evidence="1" type="ORF">KGD82_13685</name>
</gene>
<sequence>MDTTPLPPEPEEPPLTSEERAWLAELLDDVGPEGAYKIAEYLGIDLSGEAPTPPV</sequence>
<dbReference type="AlphaFoldDB" id="A0A975QKT8"/>
<accession>A0A975QKT8</accession>
<name>A0A975QKT8_9ACTN</name>
<reference evidence="1" key="1">
    <citation type="submission" date="2021-05" db="EMBL/GenBank/DDBJ databases">
        <authorList>
            <person name="Kaiqin L."/>
            <person name="Jian G."/>
        </authorList>
    </citation>
    <scope>NUCLEOTIDE SEQUENCE</scope>
    <source>
        <strain evidence="1">HDS5</strain>
    </source>
</reference>